<dbReference type="PANTHER" id="PTHR22754">
    <property type="entry name" value="DISCO-INTERACTING PROTEIN 2 DIP2 -RELATED"/>
    <property type="match status" value="1"/>
</dbReference>
<dbReference type="GO" id="GO:0070566">
    <property type="term" value="F:adenylyltransferase activity"/>
    <property type="evidence" value="ECO:0007669"/>
    <property type="project" value="TreeGrafter"/>
</dbReference>
<evidence type="ECO:0000256" key="4">
    <source>
        <dbReference type="ARBA" id="ARBA00023098"/>
    </source>
</evidence>
<keyword evidence="3" id="KW-0276">Fatty acid metabolism</keyword>
<dbReference type="InterPro" id="IPR025110">
    <property type="entry name" value="AMP-bd_C"/>
</dbReference>
<dbReference type="FunFam" id="3.40.50.12780:FF:000013">
    <property type="entry name" value="Long-chain-fatty-acid--AMP ligase FadD32"/>
    <property type="match status" value="1"/>
</dbReference>
<evidence type="ECO:0000259" key="6">
    <source>
        <dbReference type="Pfam" id="PF23024"/>
    </source>
</evidence>
<dbReference type="GO" id="GO:0016874">
    <property type="term" value="F:ligase activity"/>
    <property type="evidence" value="ECO:0007669"/>
    <property type="project" value="UniProtKB-KW"/>
</dbReference>
<organism evidence="7 8">
    <name type="scientific">Actinopolyspora mortivallis</name>
    <dbReference type="NCBI Taxonomy" id="33906"/>
    <lineage>
        <taxon>Bacteria</taxon>
        <taxon>Bacillati</taxon>
        <taxon>Actinomycetota</taxon>
        <taxon>Actinomycetes</taxon>
        <taxon>Actinopolysporales</taxon>
        <taxon>Actinopolysporaceae</taxon>
        <taxon>Actinopolyspora</taxon>
    </lineage>
</organism>
<dbReference type="SUPFAM" id="SSF56801">
    <property type="entry name" value="Acetyl-CoA synthetase-like"/>
    <property type="match status" value="1"/>
</dbReference>
<sequence>MESTVAVPVYRRNEVALTDCLTRFATTRGNATAITFVDYAASPDGITRSLTYSELHDRVCAVAARLRGGFRRGQRAAVMAPQGIEYVVGFLGAIHAGLIAVPLFPPGPEGRPGRIASVLADCEPSCVLTVEDEDEQLGRTLRECGFPDLERVAVDVVAERADGQYRRPETDPGEVAYLQYTSGSTRTPTGVEITHANVLSNAAQALEAYVGEDPGASTVSWLPLYHDMGLVLSVAAPLVGGIHTVLMDPAAFLRRPVRWLWHLSVNSPSVTAAPNFAFDYCAAKVSEKDRAWLSLDGVRSVINGSEPVRPATMERFNRVFAPCGLPPESHRCSFGLAEATVFVSTSRAHRQPRTVRFDRVALGEGLARVAETGEEYSELVSCGSPIGQRVAVVDPDTHRPLPEGTVGEIWVNGPNTGRGYWKHDPAESASVFDAHLVEPGELPGNGWLRTGDLGVLHEGELYVTGRIKDLIVLDGRNHYPQDVEETVERHEQLRKHHTAAFPVTVDGTERLVVAAEYARSSPPHLRNPEETAAAVRKEVAAEHGITVHEVLLLEPDTVPRTSSGKVARQLCKRRYLDDELGSEDVHG</sequence>
<feature type="domain" description="AMP-dependent synthetase/ligase" evidence="5">
    <location>
        <begin position="23"/>
        <end position="421"/>
    </location>
</feature>
<feature type="domain" description="AMP-binding enzyme C-terminal" evidence="6">
    <location>
        <begin position="469"/>
        <end position="581"/>
    </location>
</feature>
<dbReference type="InterPro" id="IPR042099">
    <property type="entry name" value="ANL_N_sf"/>
</dbReference>
<evidence type="ECO:0000256" key="1">
    <source>
        <dbReference type="ARBA" id="ARBA00006432"/>
    </source>
</evidence>
<dbReference type="STRING" id="1050202.GCA_000384035_01948"/>
<dbReference type="PANTHER" id="PTHR22754:SF32">
    <property type="entry name" value="DISCO-INTERACTING PROTEIN 2"/>
    <property type="match status" value="1"/>
</dbReference>
<keyword evidence="2 7" id="KW-0436">Ligase</keyword>
<name>A0A2T0GT74_ACTMO</name>
<accession>A0A2T0GT74</accession>
<gene>
    <name evidence="7" type="ORF">CEP50_16040</name>
</gene>
<comment type="similarity">
    <text evidence="1">Belongs to the ATP-dependent AMP-binding enzyme family.</text>
</comment>
<dbReference type="EMBL" id="PVSR01000035">
    <property type="protein sequence ID" value="PRW62316.1"/>
    <property type="molecule type" value="Genomic_DNA"/>
</dbReference>
<dbReference type="GO" id="GO:0071766">
    <property type="term" value="P:Actinobacterium-type cell wall biogenesis"/>
    <property type="evidence" value="ECO:0007669"/>
    <property type="project" value="UniProtKB-ARBA"/>
</dbReference>
<dbReference type="InterPro" id="IPR040097">
    <property type="entry name" value="FAAL/FAAC"/>
</dbReference>
<dbReference type="GO" id="GO:0006633">
    <property type="term" value="P:fatty acid biosynthetic process"/>
    <property type="evidence" value="ECO:0007669"/>
    <property type="project" value="TreeGrafter"/>
</dbReference>
<comment type="caution">
    <text evidence="7">The sequence shown here is derived from an EMBL/GenBank/DDBJ whole genome shotgun (WGS) entry which is preliminary data.</text>
</comment>
<dbReference type="Pfam" id="PF00501">
    <property type="entry name" value="AMP-binding"/>
    <property type="match status" value="1"/>
</dbReference>
<proteinExistence type="inferred from homology"/>
<reference evidence="7 8" key="1">
    <citation type="submission" date="2018-03" db="EMBL/GenBank/DDBJ databases">
        <title>Actinopolyspora mortivallis from Sahara, screening for active biomolecules.</title>
        <authorList>
            <person name="Selama O."/>
            <person name="Wellington E.M.H."/>
            <person name="Hacene H."/>
        </authorList>
    </citation>
    <scope>NUCLEOTIDE SEQUENCE [LARGE SCALE GENOMIC DNA]</scope>
    <source>
        <strain evidence="7 8">M5A</strain>
    </source>
</reference>
<dbReference type="InterPro" id="IPR000873">
    <property type="entry name" value="AMP-dep_synth/lig_dom"/>
</dbReference>
<dbReference type="InParanoid" id="A0A2T0GT74"/>
<evidence type="ECO:0000259" key="5">
    <source>
        <dbReference type="Pfam" id="PF00501"/>
    </source>
</evidence>
<evidence type="ECO:0000313" key="8">
    <source>
        <dbReference type="Proteomes" id="UP000239352"/>
    </source>
</evidence>
<dbReference type="RefSeq" id="WP_106114758.1">
    <property type="nucleotide sequence ID" value="NZ_PVSR01000035.1"/>
</dbReference>
<keyword evidence="4" id="KW-0443">Lipid metabolism</keyword>
<dbReference type="Gene3D" id="3.30.300.30">
    <property type="match status" value="1"/>
</dbReference>
<evidence type="ECO:0000256" key="2">
    <source>
        <dbReference type="ARBA" id="ARBA00022598"/>
    </source>
</evidence>
<evidence type="ECO:0000313" key="7">
    <source>
        <dbReference type="EMBL" id="PRW62316.1"/>
    </source>
</evidence>
<dbReference type="InterPro" id="IPR045851">
    <property type="entry name" value="AMP-bd_C_sf"/>
</dbReference>
<evidence type="ECO:0000256" key="3">
    <source>
        <dbReference type="ARBA" id="ARBA00022832"/>
    </source>
</evidence>
<keyword evidence="8" id="KW-1185">Reference proteome</keyword>
<dbReference type="Proteomes" id="UP000239352">
    <property type="component" value="Unassembled WGS sequence"/>
</dbReference>
<protein>
    <submittedName>
        <fullName evidence="7">Fatty-acid--CoA ligase</fullName>
    </submittedName>
</protein>
<dbReference type="GO" id="GO:0005886">
    <property type="term" value="C:plasma membrane"/>
    <property type="evidence" value="ECO:0007669"/>
    <property type="project" value="TreeGrafter"/>
</dbReference>
<dbReference type="AlphaFoldDB" id="A0A2T0GT74"/>
<dbReference type="Gene3D" id="3.40.50.12780">
    <property type="entry name" value="N-terminal domain of ligase-like"/>
    <property type="match status" value="1"/>
</dbReference>
<dbReference type="CDD" id="cd05931">
    <property type="entry name" value="FAAL"/>
    <property type="match status" value="1"/>
</dbReference>
<dbReference type="Pfam" id="PF23024">
    <property type="entry name" value="AMP-dom_DIP2-like"/>
    <property type="match status" value="1"/>
</dbReference>